<proteinExistence type="predicted"/>
<evidence type="ECO:0000313" key="3">
    <source>
        <dbReference type="Proteomes" id="UP000734854"/>
    </source>
</evidence>
<feature type="transmembrane region" description="Helical" evidence="1">
    <location>
        <begin position="61"/>
        <end position="80"/>
    </location>
</feature>
<keyword evidence="1" id="KW-1133">Transmembrane helix</keyword>
<dbReference type="AlphaFoldDB" id="A0A8J5EPQ0"/>
<name>A0A8J5EPQ0_ZINOF</name>
<dbReference type="Proteomes" id="UP000734854">
    <property type="component" value="Unassembled WGS sequence"/>
</dbReference>
<accession>A0A8J5EPQ0</accession>
<gene>
    <name evidence="2" type="ORF">ZIOFF_069171</name>
</gene>
<reference evidence="2 3" key="1">
    <citation type="submission" date="2020-08" db="EMBL/GenBank/DDBJ databases">
        <title>Plant Genome Project.</title>
        <authorList>
            <person name="Zhang R.-G."/>
        </authorList>
    </citation>
    <scope>NUCLEOTIDE SEQUENCE [LARGE SCALE GENOMIC DNA]</scope>
    <source>
        <tissue evidence="2">Rhizome</tissue>
    </source>
</reference>
<organism evidence="2 3">
    <name type="scientific">Zingiber officinale</name>
    <name type="common">Ginger</name>
    <name type="synonym">Amomum zingiber</name>
    <dbReference type="NCBI Taxonomy" id="94328"/>
    <lineage>
        <taxon>Eukaryota</taxon>
        <taxon>Viridiplantae</taxon>
        <taxon>Streptophyta</taxon>
        <taxon>Embryophyta</taxon>
        <taxon>Tracheophyta</taxon>
        <taxon>Spermatophyta</taxon>
        <taxon>Magnoliopsida</taxon>
        <taxon>Liliopsida</taxon>
        <taxon>Zingiberales</taxon>
        <taxon>Zingiberaceae</taxon>
        <taxon>Zingiber</taxon>
    </lineage>
</organism>
<comment type="caution">
    <text evidence="2">The sequence shown here is derived from an EMBL/GenBank/DDBJ whole genome shotgun (WGS) entry which is preliminary data.</text>
</comment>
<feature type="transmembrane region" description="Helical" evidence="1">
    <location>
        <begin position="100"/>
        <end position="121"/>
    </location>
</feature>
<evidence type="ECO:0000256" key="1">
    <source>
        <dbReference type="SAM" id="Phobius"/>
    </source>
</evidence>
<evidence type="ECO:0000313" key="2">
    <source>
        <dbReference type="EMBL" id="KAG6471725.1"/>
    </source>
</evidence>
<sequence length="142" mass="14997">MLQAQLMQVKAQLAYQASSSTLPPAANGGSDGDRLLMQQVMGLSGRRTPETGKVDPTNRPVMMAMGVGGSGCLFAMLGSLQMELHVGLGLVGLRHIVGDLLLFFGGGLVASCFFIFAFSFASWRVISVKLLTGGLLACLYVR</sequence>
<protein>
    <submittedName>
        <fullName evidence="2">Uncharacterized protein</fullName>
    </submittedName>
</protein>
<keyword evidence="3" id="KW-1185">Reference proteome</keyword>
<dbReference type="EMBL" id="JACMSC010000020">
    <property type="protein sequence ID" value="KAG6471725.1"/>
    <property type="molecule type" value="Genomic_DNA"/>
</dbReference>
<keyword evidence="1" id="KW-0472">Membrane</keyword>
<keyword evidence="1" id="KW-0812">Transmembrane</keyword>